<feature type="signal peptide" evidence="1">
    <location>
        <begin position="1"/>
        <end position="20"/>
    </location>
</feature>
<feature type="chain" id="PRO_5002127474" evidence="1">
    <location>
        <begin position="21"/>
        <end position="150"/>
    </location>
</feature>
<dbReference type="AlphaFoldDB" id="A0A0B7FLL1"/>
<proteinExistence type="predicted"/>
<protein>
    <submittedName>
        <fullName evidence="2">Uncharacterized protein</fullName>
    </submittedName>
</protein>
<evidence type="ECO:0000313" key="3">
    <source>
        <dbReference type="Proteomes" id="UP000059188"/>
    </source>
</evidence>
<organism evidence="2 3">
    <name type="scientific">Thanatephorus cucumeris (strain AG1-IB / isolate 7/3/14)</name>
    <name type="common">Lettuce bottom rot fungus</name>
    <name type="synonym">Rhizoctonia solani</name>
    <dbReference type="NCBI Taxonomy" id="1108050"/>
    <lineage>
        <taxon>Eukaryota</taxon>
        <taxon>Fungi</taxon>
        <taxon>Dikarya</taxon>
        <taxon>Basidiomycota</taxon>
        <taxon>Agaricomycotina</taxon>
        <taxon>Agaricomycetes</taxon>
        <taxon>Cantharellales</taxon>
        <taxon>Ceratobasidiaceae</taxon>
        <taxon>Rhizoctonia</taxon>
        <taxon>Rhizoctonia solani AG-1</taxon>
    </lineage>
</organism>
<gene>
    <name evidence="2" type="ORF">RSOLAG1IB_08327</name>
</gene>
<name>A0A0B7FLL1_THACB</name>
<dbReference type="Proteomes" id="UP000059188">
    <property type="component" value="Unassembled WGS sequence"/>
</dbReference>
<keyword evidence="3" id="KW-1185">Reference proteome</keyword>
<dbReference type="EMBL" id="LN679126">
    <property type="protein sequence ID" value="CEL57073.1"/>
    <property type="molecule type" value="Genomic_DNA"/>
</dbReference>
<sequence length="150" mass="16932">MRSICILLCTPLRWQTGLKAIPPQGPTDDFNRMKVKVMECTFHNKKSAACLTPIWLVSYKSLGRALHQTRTLWRIVVPKMTGQLKRTGLFLSRRSFSAANNSVTEMGILLHHPSALLDRNAGQYMANSPLSNSVRCLSLCIHSPTRHWTT</sequence>
<keyword evidence="1" id="KW-0732">Signal</keyword>
<evidence type="ECO:0000256" key="1">
    <source>
        <dbReference type="SAM" id="SignalP"/>
    </source>
</evidence>
<accession>A0A0B7FLL1</accession>
<evidence type="ECO:0000313" key="2">
    <source>
        <dbReference type="EMBL" id="CEL57073.1"/>
    </source>
</evidence>
<reference evidence="2 3" key="1">
    <citation type="submission" date="2014-11" db="EMBL/GenBank/DDBJ databases">
        <authorList>
            <person name="Wibberg Daniel"/>
        </authorList>
    </citation>
    <scope>NUCLEOTIDE SEQUENCE [LARGE SCALE GENOMIC DNA]</scope>
    <source>
        <strain evidence="2">Rhizoctonia solani AG1-IB 7/3/14</strain>
    </source>
</reference>